<evidence type="ECO:0000256" key="1">
    <source>
        <dbReference type="ARBA" id="ARBA00010641"/>
    </source>
</evidence>
<organism evidence="9 10">
    <name type="scientific">Cystobacter ferrugineus</name>
    <dbReference type="NCBI Taxonomy" id="83449"/>
    <lineage>
        <taxon>Bacteria</taxon>
        <taxon>Pseudomonadati</taxon>
        <taxon>Myxococcota</taxon>
        <taxon>Myxococcia</taxon>
        <taxon>Myxococcales</taxon>
        <taxon>Cystobacterineae</taxon>
        <taxon>Archangiaceae</taxon>
        <taxon>Cystobacter</taxon>
    </lineage>
</organism>
<dbReference type="GO" id="GO:0003677">
    <property type="term" value="F:DNA binding"/>
    <property type="evidence" value="ECO:0007669"/>
    <property type="project" value="UniProtKB-KW"/>
</dbReference>
<dbReference type="GO" id="GO:0016987">
    <property type="term" value="F:sigma factor activity"/>
    <property type="evidence" value="ECO:0007669"/>
    <property type="project" value="UniProtKB-KW"/>
</dbReference>
<dbReference type="InterPro" id="IPR014284">
    <property type="entry name" value="RNA_pol_sigma-70_dom"/>
</dbReference>
<gene>
    <name evidence="9" type="ORF">BON30_15645</name>
</gene>
<keyword evidence="3" id="KW-0731">Sigma factor</keyword>
<evidence type="ECO:0000256" key="6">
    <source>
        <dbReference type="SAM" id="MobiDB-lite"/>
    </source>
</evidence>
<comment type="caution">
    <text evidence="9">The sequence shown here is derived from an EMBL/GenBank/DDBJ whole genome shotgun (WGS) entry which is preliminary data.</text>
</comment>
<evidence type="ECO:0000313" key="10">
    <source>
        <dbReference type="Proteomes" id="UP000182229"/>
    </source>
</evidence>
<sequence>MGRGGARGPGLGGVLEPDLSDERLMLAFRAGDVRAFEVLVRRHRAPVFNFILRFTGHRARAEDVLQETWLKVVRGAPDYETKAKFTTWLYTIARNLCVDSARKESYRQAASLESPTAGSEGEDSRPLGEALPDEGASPERGAYNARVRPLLERALAGLPEEQREVFVLREYSGIPFKDIAEVTGVSENTVKSRMRYALEGLRRRLAELGVDGDLAEDGRTVAG</sequence>
<evidence type="ECO:0000259" key="7">
    <source>
        <dbReference type="Pfam" id="PF04542"/>
    </source>
</evidence>
<feature type="region of interest" description="Disordered" evidence="6">
    <location>
        <begin position="109"/>
        <end position="142"/>
    </location>
</feature>
<dbReference type="PANTHER" id="PTHR43133:SF8">
    <property type="entry name" value="RNA POLYMERASE SIGMA FACTOR HI_1459-RELATED"/>
    <property type="match status" value="1"/>
</dbReference>
<dbReference type="OrthoDB" id="9784272at2"/>
<dbReference type="Proteomes" id="UP000182229">
    <property type="component" value="Unassembled WGS sequence"/>
</dbReference>
<dbReference type="STRING" id="83449.BON30_15645"/>
<dbReference type="InterPro" id="IPR013249">
    <property type="entry name" value="RNA_pol_sigma70_r4_t2"/>
</dbReference>
<dbReference type="NCBIfam" id="NF009166">
    <property type="entry name" value="PRK12513.1"/>
    <property type="match status" value="1"/>
</dbReference>
<dbReference type="RefSeq" id="WP_071899079.1">
    <property type="nucleotide sequence ID" value="NZ_MPIN01000003.1"/>
</dbReference>
<evidence type="ECO:0000256" key="3">
    <source>
        <dbReference type="ARBA" id="ARBA00023082"/>
    </source>
</evidence>
<dbReference type="AlphaFoldDB" id="A0A1L9BDW0"/>
<dbReference type="InterPro" id="IPR013325">
    <property type="entry name" value="RNA_pol_sigma_r2"/>
</dbReference>
<reference evidence="10" key="1">
    <citation type="submission" date="2016-11" db="EMBL/GenBank/DDBJ databases">
        <authorList>
            <person name="Shukria A."/>
            <person name="Stevens D.C."/>
        </authorList>
    </citation>
    <scope>NUCLEOTIDE SEQUENCE [LARGE SCALE GENOMIC DNA]</scope>
    <source>
        <strain evidence="10">Cbfe23</strain>
    </source>
</reference>
<keyword evidence="2" id="KW-0805">Transcription regulation</keyword>
<dbReference type="Gene3D" id="1.10.10.10">
    <property type="entry name" value="Winged helix-like DNA-binding domain superfamily/Winged helix DNA-binding domain"/>
    <property type="match status" value="1"/>
</dbReference>
<protein>
    <submittedName>
        <fullName evidence="9">RNA polymerase subunit sigma</fullName>
    </submittedName>
</protein>
<keyword evidence="4" id="KW-0238">DNA-binding</keyword>
<name>A0A1L9BDW0_9BACT</name>
<accession>A0A1L9BDW0</accession>
<reference evidence="9 10" key="2">
    <citation type="submission" date="2016-12" db="EMBL/GenBank/DDBJ databases">
        <title>Draft Genome Sequence of Cystobacter ferrugineus Strain Cbfe23.</title>
        <authorList>
            <person name="Akbar S."/>
            <person name="Dowd S.E."/>
            <person name="Stevens D.C."/>
        </authorList>
    </citation>
    <scope>NUCLEOTIDE SEQUENCE [LARGE SCALE GENOMIC DNA]</scope>
    <source>
        <strain evidence="9 10">Cbfe23</strain>
    </source>
</reference>
<dbReference type="NCBIfam" id="TIGR02937">
    <property type="entry name" value="sigma70-ECF"/>
    <property type="match status" value="1"/>
</dbReference>
<dbReference type="EMBL" id="MPIN01000003">
    <property type="protein sequence ID" value="OJH40447.1"/>
    <property type="molecule type" value="Genomic_DNA"/>
</dbReference>
<dbReference type="InterPro" id="IPR039425">
    <property type="entry name" value="RNA_pol_sigma-70-like"/>
</dbReference>
<dbReference type="SUPFAM" id="SSF88659">
    <property type="entry name" value="Sigma3 and sigma4 domains of RNA polymerase sigma factors"/>
    <property type="match status" value="1"/>
</dbReference>
<feature type="domain" description="RNA polymerase sigma factor 70 region 4 type 2" evidence="8">
    <location>
        <begin position="151"/>
        <end position="198"/>
    </location>
</feature>
<dbReference type="InterPro" id="IPR013324">
    <property type="entry name" value="RNA_pol_sigma_r3/r4-like"/>
</dbReference>
<dbReference type="GO" id="GO:0006352">
    <property type="term" value="P:DNA-templated transcription initiation"/>
    <property type="evidence" value="ECO:0007669"/>
    <property type="project" value="InterPro"/>
</dbReference>
<evidence type="ECO:0000256" key="5">
    <source>
        <dbReference type="ARBA" id="ARBA00023163"/>
    </source>
</evidence>
<dbReference type="CDD" id="cd06171">
    <property type="entry name" value="Sigma70_r4"/>
    <property type="match status" value="1"/>
</dbReference>
<dbReference type="Pfam" id="PF04542">
    <property type="entry name" value="Sigma70_r2"/>
    <property type="match status" value="1"/>
</dbReference>
<dbReference type="Gene3D" id="1.10.1740.10">
    <property type="match status" value="1"/>
</dbReference>
<keyword evidence="5" id="KW-0804">Transcription</keyword>
<evidence type="ECO:0000256" key="2">
    <source>
        <dbReference type="ARBA" id="ARBA00023015"/>
    </source>
</evidence>
<dbReference type="InterPro" id="IPR036388">
    <property type="entry name" value="WH-like_DNA-bd_sf"/>
</dbReference>
<keyword evidence="10" id="KW-1185">Reference proteome</keyword>
<evidence type="ECO:0000259" key="8">
    <source>
        <dbReference type="Pfam" id="PF08281"/>
    </source>
</evidence>
<dbReference type="Pfam" id="PF08281">
    <property type="entry name" value="Sigma70_r4_2"/>
    <property type="match status" value="1"/>
</dbReference>
<proteinExistence type="inferred from homology"/>
<dbReference type="InterPro" id="IPR007627">
    <property type="entry name" value="RNA_pol_sigma70_r2"/>
</dbReference>
<dbReference type="SUPFAM" id="SSF88946">
    <property type="entry name" value="Sigma2 domain of RNA polymerase sigma factors"/>
    <property type="match status" value="1"/>
</dbReference>
<dbReference type="PANTHER" id="PTHR43133">
    <property type="entry name" value="RNA POLYMERASE ECF-TYPE SIGMA FACTO"/>
    <property type="match status" value="1"/>
</dbReference>
<evidence type="ECO:0000256" key="4">
    <source>
        <dbReference type="ARBA" id="ARBA00023125"/>
    </source>
</evidence>
<comment type="similarity">
    <text evidence="1">Belongs to the sigma-70 factor family. ECF subfamily.</text>
</comment>
<evidence type="ECO:0000313" key="9">
    <source>
        <dbReference type="EMBL" id="OJH40447.1"/>
    </source>
</evidence>
<feature type="domain" description="RNA polymerase sigma-70 region 2" evidence="7">
    <location>
        <begin position="39"/>
        <end position="105"/>
    </location>
</feature>